<dbReference type="PANTHER" id="PTHR43739:SF5">
    <property type="entry name" value="EXO-ALPHA-SIALIDASE"/>
    <property type="match status" value="1"/>
</dbReference>
<feature type="domain" description="Copper amine oxidase-like N-terminal" evidence="2">
    <location>
        <begin position="781"/>
        <end position="888"/>
    </location>
</feature>
<dbReference type="PANTHER" id="PTHR43739">
    <property type="entry name" value="XYLOGLUCANASE (EUROFUNG)"/>
    <property type="match status" value="1"/>
</dbReference>
<keyword evidence="1" id="KW-0732">Signal</keyword>
<dbReference type="EMBL" id="DVND01000173">
    <property type="protein sequence ID" value="HIU49057.1"/>
    <property type="molecule type" value="Genomic_DNA"/>
</dbReference>
<dbReference type="InterPro" id="IPR015943">
    <property type="entry name" value="WD40/YVTN_repeat-like_dom_sf"/>
</dbReference>
<dbReference type="InterPro" id="IPR052025">
    <property type="entry name" value="Xyloglucanase_GH74"/>
</dbReference>
<dbReference type="InterPro" id="IPR012854">
    <property type="entry name" value="Cu_amine_oxidase-like_N"/>
</dbReference>
<dbReference type="Pfam" id="PF07833">
    <property type="entry name" value="Cu_amine_oxidN1"/>
    <property type="match status" value="1"/>
</dbReference>
<evidence type="ECO:0000259" key="2">
    <source>
        <dbReference type="Pfam" id="PF07833"/>
    </source>
</evidence>
<dbReference type="Gene3D" id="2.130.10.10">
    <property type="entry name" value="YVTN repeat-like/Quinoprotein amine dehydrogenase"/>
    <property type="match status" value="2"/>
</dbReference>
<evidence type="ECO:0000256" key="1">
    <source>
        <dbReference type="SAM" id="SignalP"/>
    </source>
</evidence>
<dbReference type="GO" id="GO:0010411">
    <property type="term" value="P:xyloglucan metabolic process"/>
    <property type="evidence" value="ECO:0007669"/>
    <property type="project" value="TreeGrafter"/>
</dbReference>
<dbReference type="SUPFAM" id="SSF110296">
    <property type="entry name" value="Oligoxyloglucan reducing end-specific cellobiohydrolase"/>
    <property type="match status" value="2"/>
</dbReference>
<name>A0A9D1S771_9FIRM</name>
<organism evidence="3 4">
    <name type="scientific">Candidatus Avimonoglobus intestinipullorum</name>
    <dbReference type="NCBI Taxonomy" id="2840699"/>
    <lineage>
        <taxon>Bacteria</taxon>
        <taxon>Bacillati</taxon>
        <taxon>Bacillota</taxon>
        <taxon>Clostridia</taxon>
        <taxon>Eubacteriales</taxon>
        <taxon>Candidatus Avimonoglobus</taxon>
    </lineage>
</organism>
<accession>A0A9D1S771</accession>
<dbReference type="Proteomes" id="UP000824111">
    <property type="component" value="Unassembled WGS sequence"/>
</dbReference>
<dbReference type="CDD" id="cd15482">
    <property type="entry name" value="Sialidase_non-viral"/>
    <property type="match status" value="2"/>
</dbReference>
<evidence type="ECO:0000313" key="4">
    <source>
        <dbReference type="Proteomes" id="UP000824111"/>
    </source>
</evidence>
<reference evidence="3" key="1">
    <citation type="submission" date="2020-10" db="EMBL/GenBank/DDBJ databases">
        <authorList>
            <person name="Gilroy R."/>
        </authorList>
    </citation>
    <scope>NUCLEOTIDE SEQUENCE</scope>
    <source>
        <strain evidence="3">ChiSjej4B22-9803</strain>
    </source>
</reference>
<reference evidence="3" key="2">
    <citation type="journal article" date="2021" name="PeerJ">
        <title>Extensive microbial diversity within the chicken gut microbiome revealed by metagenomics and culture.</title>
        <authorList>
            <person name="Gilroy R."/>
            <person name="Ravi A."/>
            <person name="Getino M."/>
            <person name="Pursley I."/>
            <person name="Horton D.L."/>
            <person name="Alikhan N.F."/>
            <person name="Baker D."/>
            <person name="Gharbi K."/>
            <person name="Hall N."/>
            <person name="Watson M."/>
            <person name="Adriaenssens E.M."/>
            <person name="Foster-Nyarko E."/>
            <person name="Jarju S."/>
            <person name="Secka A."/>
            <person name="Antonio M."/>
            <person name="Oren A."/>
            <person name="Chaudhuri R.R."/>
            <person name="La Ragione R."/>
            <person name="Hildebrand F."/>
            <person name="Pallen M.J."/>
        </authorList>
    </citation>
    <scope>NUCLEOTIDE SEQUENCE</scope>
    <source>
        <strain evidence="3">ChiSjej4B22-9803</strain>
    </source>
</reference>
<comment type="caution">
    <text evidence="3">The sequence shown here is derived from an EMBL/GenBank/DDBJ whole genome shotgun (WGS) entry which is preliminary data.</text>
</comment>
<proteinExistence type="predicted"/>
<sequence>MKKHCLLMVLLAAVLSMSIPTGFAEGQEAEYNVPYTWDTVSYGGGGYVTGIVFHPKEENLIYIRTDVGGTYRWDQENNRWWALNEAFSAWERNLYGCDGIAIDPNNPDVVYMCAGKYLPETAIAWGTYNEENAAFPYPCDVLKSTDRGETWESTGFNKPFNGNGNHRDTGEPIMVDPQNSNYIYVASRDNRIYRSSDGAATWEELNSFPYINANDLEEAQYGEEYPTGTVRTVLIDENSEKDGVCQTIYVGAIDVGVYVTHDAGETWELMKDSPEKPKRMALADDGRILYVSADGGVYKYTAGGSWENITPGQPTQYTGMAVDPTDDNTIYCVRVTDPDSGSVYRGHVFQSKDGGKTWTDKYETSDIHFTTDWYPDQNFAAATACLAVNPFKPEQVWLTDWYGVWKTNDINQEPRQFWINDIRGIEEMVAFTAICPSKGARLLTGNADNDGARWADSILEYPDSISNGIWAQDTNGLDWCEQDPNLIVRASGNREWGGGKWGYSVDNGVSWREFPSFPQDSNGLTKLSGIIAVSSERDANGTASIVAVPMNSAGYYSKDMGTTWQESVGLPSNMITSVWSWKYNLCSDRNNKDIFYCYEGGNFYVSTDGGASFINTVSDLPSDGTPNIESAPGMNGVVWVSLNGSGLYGTNDFGQTFSKIEGVEYARLFSFGKNAPGKNNPTAYVYGTVNGVEGIFRSVDMGKTWVRINTDEHKVGNEPNCMRADRQTFGMVYIGTNGRGYYYGKPENENELLDVEKNAQAVASGGTVDLADLEKDKIKVYVNEERIHFEVEPNIIDETTYVPLRRLLEALGFTVEWNGANGYAVAAKDEDTLYIMPGSSAIIKNNEPVDIGKAAYLEADYTMIPLRAISELYQAQVVWDGSTKSIYITTTDGGQAAEVEEQ</sequence>
<protein>
    <recommendedName>
        <fullName evidence="2">Copper amine oxidase-like N-terminal domain-containing protein</fullName>
    </recommendedName>
</protein>
<gene>
    <name evidence="3" type="ORF">IAB04_06800</name>
</gene>
<feature type="signal peptide" evidence="1">
    <location>
        <begin position="1"/>
        <end position="24"/>
    </location>
</feature>
<evidence type="ECO:0000313" key="3">
    <source>
        <dbReference type="EMBL" id="HIU49057.1"/>
    </source>
</evidence>
<dbReference type="Gene3D" id="3.30.457.10">
    <property type="entry name" value="Copper amine oxidase-like, N-terminal domain"/>
    <property type="match status" value="1"/>
</dbReference>
<dbReference type="InterPro" id="IPR036582">
    <property type="entry name" value="Mao_N_sf"/>
</dbReference>
<dbReference type="SUPFAM" id="SSF55383">
    <property type="entry name" value="Copper amine oxidase, domain N"/>
    <property type="match status" value="1"/>
</dbReference>
<feature type="chain" id="PRO_5039307512" description="Copper amine oxidase-like N-terminal domain-containing protein" evidence="1">
    <location>
        <begin position="25"/>
        <end position="902"/>
    </location>
</feature>
<dbReference type="AlphaFoldDB" id="A0A9D1S771"/>